<dbReference type="Pfam" id="PF02441">
    <property type="entry name" value="Flavoprotein"/>
    <property type="match status" value="1"/>
</dbReference>
<dbReference type="InterPro" id="IPR036551">
    <property type="entry name" value="Flavin_trans-like"/>
</dbReference>
<dbReference type="Gene3D" id="3.40.50.1950">
    <property type="entry name" value="Flavin prenyltransferase-like"/>
    <property type="match status" value="1"/>
</dbReference>
<gene>
    <name evidence="2" type="ORF">WMO64_09525</name>
</gene>
<evidence type="ECO:0000259" key="1">
    <source>
        <dbReference type="Pfam" id="PF02441"/>
    </source>
</evidence>
<sequence>MEDWKVGFAFCGSFCTYDKAMAALEEVHRRWPDVTPIISERSAATDTRFGNAHDFMREMQRICDRRPIDSIRAAEPIGPKKLLDVLVICPCTGNTLAKLAAGITDSSVTMAAKAHLRNGRPLVIAVATNDGLASSAKNIGALLDKKNVYFVPFRQDDPEGKPTSLVADFDRIPETVEAAMAGRQVQPVLLGSL</sequence>
<evidence type="ECO:0000313" key="2">
    <source>
        <dbReference type="EMBL" id="MEQ2443710.1"/>
    </source>
</evidence>
<accession>A0ABV1E8S8</accession>
<dbReference type="RefSeq" id="WP_294516680.1">
    <property type="nucleotide sequence ID" value="NZ_JBBMFK010000013.1"/>
</dbReference>
<comment type="caution">
    <text evidence="2">The sequence shown here is derived from an EMBL/GenBank/DDBJ whole genome shotgun (WGS) entry which is preliminary data.</text>
</comment>
<reference evidence="2 3" key="1">
    <citation type="submission" date="2024-03" db="EMBL/GenBank/DDBJ databases">
        <title>Human intestinal bacterial collection.</title>
        <authorList>
            <person name="Pauvert C."/>
            <person name="Hitch T.C.A."/>
            <person name="Clavel T."/>
        </authorList>
    </citation>
    <scope>NUCLEOTIDE SEQUENCE [LARGE SCALE GENOMIC DNA]</scope>
    <source>
        <strain evidence="2 3">CLA-AP-H29</strain>
    </source>
</reference>
<dbReference type="EMBL" id="JBBMFK010000013">
    <property type="protein sequence ID" value="MEQ2443710.1"/>
    <property type="molecule type" value="Genomic_DNA"/>
</dbReference>
<dbReference type="InterPro" id="IPR003382">
    <property type="entry name" value="Flavoprotein"/>
</dbReference>
<dbReference type="NCBIfam" id="NF006161">
    <property type="entry name" value="PRK08305.1"/>
    <property type="match status" value="1"/>
</dbReference>
<dbReference type="NCBIfam" id="TIGR02852">
    <property type="entry name" value="spore_dpaB"/>
    <property type="match status" value="1"/>
</dbReference>
<proteinExistence type="predicted"/>
<dbReference type="Proteomes" id="UP001464378">
    <property type="component" value="Unassembled WGS sequence"/>
</dbReference>
<dbReference type="InterPro" id="IPR014214">
    <property type="entry name" value="Dipicolinic_acid_synth_B"/>
</dbReference>
<keyword evidence="3" id="KW-1185">Reference proteome</keyword>
<feature type="domain" description="Flavoprotein" evidence="1">
    <location>
        <begin position="5"/>
        <end position="165"/>
    </location>
</feature>
<dbReference type="SUPFAM" id="SSF52507">
    <property type="entry name" value="Homo-oligomeric flavin-containing Cys decarboxylases, HFCD"/>
    <property type="match status" value="1"/>
</dbReference>
<organism evidence="2 3">
    <name type="scientific">Pseudoflavonifractor intestinihominis</name>
    <dbReference type="NCBI Taxonomy" id="3133171"/>
    <lineage>
        <taxon>Bacteria</taxon>
        <taxon>Bacillati</taxon>
        <taxon>Bacillota</taxon>
        <taxon>Clostridia</taxon>
        <taxon>Eubacteriales</taxon>
        <taxon>Oscillospiraceae</taxon>
        <taxon>Pseudoflavonifractor</taxon>
    </lineage>
</organism>
<protein>
    <submittedName>
        <fullName evidence="2">Dipicolinate synthase subunit B</fullName>
    </submittedName>
</protein>
<name>A0ABV1E8S8_9FIRM</name>
<evidence type="ECO:0000313" key="3">
    <source>
        <dbReference type="Proteomes" id="UP001464378"/>
    </source>
</evidence>
<dbReference type="PIRSF" id="PIRSF001390">
    <property type="entry name" value="Dipicolinate_synth_subunit_B"/>
    <property type="match status" value="1"/>
</dbReference>